<evidence type="ECO:0000313" key="1">
    <source>
        <dbReference type="EMBL" id="WVZ26966.1"/>
    </source>
</evidence>
<proteinExistence type="predicted"/>
<protein>
    <submittedName>
        <fullName evidence="1">Uncharacterized protein</fullName>
    </submittedName>
</protein>
<name>A0AAQ3PDK4_VIGMU</name>
<geneLocation type="mitochondrion" evidence="1"/>
<dbReference type="EMBL" id="CP144701">
    <property type="protein sequence ID" value="WVZ26966.1"/>
    <property type="molecule type" value="Genomic_DNA"/>
</dbReference>
<keyword evidence="1" id="KW-0496">Mitochondrion</keyword>
<organism evidence="1 2">
    <name type="scientific">Vigna mungo</name>
    <name type="common">Black gram</name>
    <name type="synonym">Phaseolus mungo</name>
    <dbReference type="NCBI Taxonomy" id="3915"/>
    <lineage>
        <taxon>Eukaryota</taxon>
        <taxon>Viridiplantae</taxon>
        <taxon>Streptophyta</taxon>
        <taxon>Embryophyta</taxon>
        <taxon>Tracheophyta</taxon>
        <taxon>Spermatophyta</taxon>
        <taxon>Magnoliopsida</taxon>
        <taxon>eudicotyledons</taxon>
        <taxon>Gunneridae</taxon>
        <taxon>Pentapetalae</taxon>
        <taxon>rosids</taxon>
        <taxon>fabids</taxon>
        <taxon>Fabales</taxon>
        <taxon>Fabaceae</taxon>
        <taxon>Papilionoideae</taxon>
        <taxon>50 kb inversion clade</taxon>
        <taxon>NPAAA clade</taxon>
        <taxon>indigoferoid/millettioid clade</taxon>
        <taxon>Phaseoleae</taxon>
        <taxon>Vigna</taxon>
    </lineage>
</organism>
<evidence type="ECO:0000313" key="2">
    <source>
        <dbReference type="Proteomes" id="UP001374535"/>
    </source>
</evidence>
<gene>
    <name evidence="1" type="ORF">V8G54_000182</name>
</gene>
<reference evidence="1 2" key="1">
    <citation type="journal article" date="2023" name="Life. Sci Alliance">
        <title>Evolutionary insights into 3D genome organization and epigenetic landscape of Vigna mungo.</title>
        <authorList>
            <person name="Junaid A."/>
            <person name="Singh B."/>
            <person name="Bhatia S."/>
        </authorList>
    </citation>
    <scope>NUCLEOTIDE SEQUENCE [LARGE SCALE GENOMIC DNA]</scope>
    <source>
        <strain evidence="1">Urdbean</strain>
    </source>
</reference>
<accession>A0AAQ3PDK4</accession>
<sequence length="157" mass="17803">MEGRWGFVPSHFRITRGFPSTNSMLWDSRESLFPSNIRNSAASLYRGLGWAVLIFRYCRNLDMMLLSPDSDSDSDASAVNIKTVRKMNVMFLQLNNSIIAAHYFAFTVSSSVRLGSILCVPSLLYITYQQDFVLNETVNSYIASENTRHHCLLFISG</sequence>
<dbReference type="AlphaFoldDB" id="A0AAQ3PDK4"/>
<dbReference type="Proteomes" id="UP001374535">
    <property type="component" value="Mitochondrion MT"/>
</dbReference>
<keyword evidence="2" id="KW-1185">Reference proteome</keyword>